<dbReference type="EMBL" id="LNIX01000021">
    <property type="protein sequence ID" value="OXA43796.1"/>
    <property type="molecule type" value="Genomic_DNA"/>
</dbReference>
<protein>
    <submittedName>
        <fullName evidence="2">Soluble guanylate cyclase 88E</fullName>
    </submittedName>
</protein>
<dbReference type="InterPro" id="IPR038158">
    <property type="entry name" value="H-NOX_domain_sf"/>
</dbReference>
<dbReference type="GO" id="GO:0008074">
    <property type="term" value="C:guanylate cyclase complex, soluble"/>
    <property type="evidence" value="ECO:0007669"/>
    <property type="project" value="TreeGrafter"/>
</dbReference>
<dbReference type="GO" id="GO:0004383">
    <property type="term" value="F:guanylate cyclase activity"/>
    <property type="evidence" value="ECO:0007669"/>
    <property type="project" value="TreeGrafter"/>
</dbReference>
<dbReference type="Gene3D" id="3.90.1520.10">
    <property type="entry name" value="H-NOX domain"/>
    <property type="match status" value="1"/>
</dbReference>
<feature type="domain" description="Heme NO-binding" evidence="1">
    <location>
        <begin position="45"/>
        <end position="133"/>
    </location>
</feature>
<keyword evidence="3" id="KW-1185">Reference proteome</keyword>
<dbReference type="InterPro" id="IPR024096">
    <property type="entry name" value="NO_sig/Golgi_transp_ligand-bd"/>
</dbReference>
<dbReference type="GO" id="GO:0020037">
    <property type="term" value="F:heme binding"/>
    <property type="evidence" value="ECO:0007669"/>
    <property type="project" value="InterPro"/>
</dbReference>
<reference evidence="2 3" key="1">
    <citation type="submission" date="2015-12" db="EMBL/GenBank/DDBJ databases">
        <title>The genome of Folsomia candida.</title>
        <authorList>
            <person name="Faddeeva A."/>
            <person name="Derks M.F."/>
            <person name="Anvar Y."/>
            <person name="Smit S."/>
            <person name="Van Straalen N."/>
            <person name="Roelofs D."/>
        </authorList>
    </citation>
    <scope>NUCLEOTIDE SEQUENCE [LARGE SCALE GENOMIC DNA]</scope>
    <source>
        <strain evidence="2 3">VU population</strain>
        <tissue evidence="2">Whole body</tissue>
    </source>
</reference>
<dbReference type="OMA" id="THEVYSE"/>
<dbReference type="Proteomes" id="UP000198287">
    <property type="component" value="Unassembled WGS sequence"/>
</dbReference>
<gene>
    <name evidence="2" type="ORF">Fcan01_21483</name>
</gene>
<proteinExistence type="predicted"/>
<dbReference type="STRING" id="158441.A0A226DHX8"/>
<evidence type="ECO:0000259" key="1">
    <source>
        <dbReference type="Pfam" id="PF07700"/>
    </source>
</evidence>
<dbReference type="Pfam" id="PF07700">
    <property type="entry name" value="HNOB"/>
    <property type="match status" value="1"/>
</dbReference>
<dbReference type="GO" id="GO:0070026">
    <property type="term" value="F:nitric oxide binding"/>
    <property type="evidence" value="ECO:0007669"/>
    <property type="project" value="TreeGrafter"/>
</dbReference>
<name>A0A226DHX8_FOLCA</name>
<dbReference type="PANTHER" id="PTHR45655">
    <property type="entry name" value="GUANYLATE CYCLASE SOLUBLE SUBUNIT BETA-2"/>
    <property type="match status" value="1"/>
</dbReference>
<evidence type="ECO:0000313" key="2">
    <source>
        <dbReference type="EMBL" id="OXA43796.1"/>
    </source>
</evidence>
<dbReference type="GO" id="GO:0070482">
    <property type="term" value="P:response to oxygen levels"/>
    <property type="evidence" value="ECO:0007669"/>
    <property type="project" value="TreeGrafter"/>
</dbReference>
<sequence>MYGLLLENLATFIKAQWGEGKWESVRRHAGIDLVAFSIHHVYPETLMRRLARSAFQYVSQYGYDQLLSVLGRHLRDFLNGLDNLHEYLKFSYPKMRAPSFYCDDETESGLKLHYRSKRRGFVYYVMGQIKQLAFDNSAFSEAEELRTLIGKDLRLPVKASTLFELVTFGFLGS</sequence>
<dbReference type="GO" id="GO:0019826">
    <property type="term" value="F:oxygen sensor activity"/>
    <property type="evidence" value="ECO:0007669"/>
    <property type="project" value="TreeGrafter"/>
</dbReference>
<comment type="caution">
    <text evidence="2">The sequence shown here is derived from an EMBL/GenBank/DDBJ whole genome shotgun (WGS) entry which is preliminary data.</text>
</comment>
<dbReference type="InterPro" id="IPR011644">
    <property type="entry name" value="Heme_NO-bd"/>
</dbReference>
<dbReference type="SUPFAM" id="SSF111126">
    <property type="entry name" value="Ligand-binding domain in the NO signalling and Golgi transport"/>
    <property type="match status" value="1"/>
</dbReference>
<dbReference type="PANTHER" id="PTHR45655:SF10">
    <property type="entry name" value="SOLUBLE GUANYLATE CYCLASE 88E"/>
    <property type="match status" value="1"/>
</dbReference>
<dbReference type="GO" id="GO:0038060">
    <property type="term" value="P:nitric oxide-cGMP-mediated signaling"/>
    <property type="evidence" value="ECO:0007669"/>
    <property type="project" value="TreeGrafter"/>
</dbReference>
<organism evidence="2 3">
    <name type="scientific">Folsomia candida</name>
    <name type="common">Springtail</name>
    <dbReference type="NCBI Taxonomy" id="158441"/>
    <lineage>
        <taxon>Eukaryota</taxon>
        <taxon>Metazoa</taxon>
        <taxon>Ecdysozoa</taxon>
        <taxon>Arthropoda</taxon>
        <taxon>Hexapoda</taxon>
        <taxon>Collembola</taxon>
        <taxon>Entomobryomorpha</taxon>
        <taxon>Isotomoidea</taxon>
        <taxon>Isotomidae</taxon>
        <taxon>Proisotominae</taxon>
        <taxon>Folsomia</taxon>
    </lineage>
</organism>
<dbReference type="OrthoDB" id="6127067at2759"/>
<evidence type="ECO:0000313" key="3">
    <source>
        <dbReference type="Proteomes" id="UP000198287"/>
    </source>
</evidence>
<accession>A0A226DHX8</accession>
<dbReference type="AlphaFoldDB" id="A0A226DHX8"/>